<feature type="signal peptide" evidence="1">
    <location>
        <begin position="1"/>
        <end position="17"/>
    </location>
</feature>
<organism evidence="2 3">
    <name type="scientific">Penicillium steckii</name>
    <dbReference type="NCBI Taxonomy" id="303698"/>
    <lineage>
        <taxon>Eukaryota</taxon>
        <taxon>Fungi</taxon>
        <taxon>Dikarya</taxon>
        <taxon>Ascomycota</taxon>
        <taxon>Pezizomycotina</taxon>
        <taxon>Eurotiomycetes</taxon>
        <taxon>Eurotiomycetidae</taxon>
        <taxon>Eurotiales</taxon>
        <taxon>Aspergillaceae</taxon>
        <taxon>Penicillium</taxon>
    </lineage>
</organism>
<feature type="chain" id="PRO_5012370475" evidence="1">
    <location>
        <begin position="18"/>
        <end position="87"/>
    </location>
</feature>
<name>A0A1V6T9D1_9EURO</name>
<evidence type="ECO:0000256" key="1">
    <source>
        <dbReference type="SAM" id="SignalP"/>
    </source>
</evidence>
<accession>A0A1V6T9D1</accession>
<protein>
    <submittedName>
        <fullName evidence="2">Uncharacterized protein</fullName>
    </submittedName>
</protein>
<comment type="caution">
    <text evidence="2">The sequence shown here is derived from an EMBL/GenBank/DDBJ whole genome shotgun (WGS) entry which is preliminary data.</text>
</comment>
<gene>
    <name evidence="2" type="ORF">PENSTE_c010G07279</name>
</gene>
<keyword evidence="1" id="KW-0732">Signal</keyword>
<evidence type="ECO:0000313" key="2">
    <source>
        <dbReference type="EMBL" id="OQE22313.1"/>
    </source>
</evidence>
<dbReference type="OrthoDB" id="10392698at2759"/>
<proteinExistence type="predicted"/>
<sequence length="87" mass="8760">MKFLTLAILAIASLGIASPITSTATSDTSTGAGLEKICNCNAELICKEGCRIFAGTPAGHVSETFCELGCAGASGCDVNQCSARSDI</sequence>
<dbReference type="Proteomes" id="UP000191285">
    <property type="component" value="Unassembled WGS sequence"/>
</dbReference>
<evidence type="ECO:0000313" key="3">
    <source>
        <dbReference type="Proteomes" id="UP000191285"/>
    </source>
</evidence>
<reference evidence="3" key="1">
    <citation type="journal article" date="2017" name="Nat. Microbiol.">
        <title>Global analysis of biosynthetic gene clusters reveals vast potential of secondary metabolite production in Penicillium species.</title>
        <authorList>
            <person name="Nielsen J.C."/>
            <person name="Grijseels S."/>
            <person name="Prigent S."/>
            <person name="Ji B."/>
            <person name="Dainat J."/>
            <person name="Nielsen K.F."/>
            <person name="Frisvad J.C."/>
            <person name="Workman M."/>
            <person name="Nielsen J."/>
        </authorList>
    </citation>
    <scope>NUCLEOTIDE SEQUENCE [LARGE SCALE GENOMIC DNA]</scope>
    <source>
        <strain evidence="3">IBT 24891</strain>
    </source>
</reference>
<dbReference type="EMBL" id="MLKD01000010">
    <property type="protein sequence ID" value="OQE22313.1"/>
    <property type="molecule type" value="Genomic_DNA"/>
</dbReference>
<keyword evidence="3" id="KW-1185">Reference proteome</keyword>
<dbReference type="AlphaFoldDB" id="A0A1V6T9D1"/>